<evidence type="ECO:0000256" key="1">
    <source>
        <dbReference type="ARBA" id="ARBA00002510"/>
    </source>
</evidence>
<dbReference type="AlphaFoldDB" id="A0A1J5SL24"/>
<accession>A0A1J5SL24</accession>
<evidence type="ECO:0000256" key="11">
    <source>
        <dbReference type="ARBA" id="ARBA00023136"/>
    </source>
</evidence>
<feature type="transmembrane region" description="Helical" evidence="13">
    <location>
        <begin position="90"/>
        <end position="109"/>
    </location>
</feature>
<proteinExistence type="predicted"/>
<feature type="transmembrane region" description="Helical" evidence="13">
    <location>
        <begin position="129"/>
        <end position="158"/>
    </location>
</feature>
<keyword evidence="11 13" id="KW-0472">Membrane</keyword>
<keyword evidence="9" id="KW-0406">Ion transport</keyword>
<dbReference type="Pfam" id="PF03824">
    <property type="entry name" value="NicO"/>
    <property type="match status" value="1"/>
</dbReference>
<comment type="caution">
    <text evidence="14">The sequence shown here is derived from an EMBL/GenBank/DDBJ whole genome shotgun (WGS) entry which is preliminary data.</text>
</comment>
<evidence type="ECO:0000256" key="5">
    <source>
        <dbReference type="ARBA" id="ARBA00022475"/>
    </source>
</evidence>
<dbReference type="GO" id="GO:0046583">
    <property type="term" value="F:monoatomic cation efflux transmembrane transporter activity"/>
    <property type="evidence" value="ECO:0007669"/>
    <property type="project" value="TreeGrafter"/>
</dbReference>
<keyword evidence="8 13" id="KW-1133">Transmembrane helix</keyword>
<feature type="transmembrane region" description="Helical" evidence="13">
    <location>
        <begin position="330"/>
        <end position="351"/>
    </location>
</feature>
<dbReference type="GO" id="GO:0006824">
    <property type="term" value="P:cobalt ion transport"/>
    <property type="evidence" value="ECO:0007669"/>
    <property type="project" value="UniProtKB-KW"/>
</dbReference>
<evidence type="ECO:0000313" key="14">
    <source>
        <dbReference type="EMBL" id="OIR09169.1"/>
    </source>
</evidence>
<dbReference type="InterPro" id="IPR011541">
    <property type="entry name" value="Ni/Co_transpt_high_affinity"/>
</dbReference>
<dbReference type="EMBL" id="MLJW01000028">
    <property type="protein sequence ID" value="OIR09169.1"/>
    <property type="molecule type" value="Genomic_DNA"/>
</dbReference>
<evidence type="ECO:0000256" key="4">
    <source>
        <dbReference type="ARBA" id="ARBA00022448"/>
    </source>
</evidence>
<dbReference type="PANTHER" id="PTHR40659">
    <property type="entry name" value="NICKEL/COBALT EFFLUX SYSTEM RCNA"/>
    <property type="match status" value="1"/>
</dbReference>
<evidence type="ECO:0000256" key="2">
    <source>
        <dbReference type="ARBA" id="ARBA00004651"/>
    </source>
</evidence>
<comment type="subcellular location">
    <subcellularLocation>
        <location evidence="2">Cell membrane</location>
        <topology evidence="2">Multi-pass membrane protein</topology>
    </subcellularLocation>
</comment>
<evidence type="ECO:0000256" key="3">
    <source>
        <dbReference type="ARBA" id="ARBA00022426"/>
    </source>
</evidence>
<evidence type="ECO:0000256" key="8">
    <source>
        <dbReference type="ARBA" id="ARBA00022989"/>
    </source>
</evidence>
<reference evidence="14" key="1">
    <citation type="submission" date="2016-10" db="EMBL/GenBank/DDBJ databases">
        <title>Sequence of Gallionella enrichment culture.</title>
        <authorList>
            <person name="Poehlein A."/>
            <person name="Muehling M."/>
            <person name="Daniel R."/>
        </authorList>
    </citation>
    <scope>NUCLEOTIDE SEQUENCE</scope>
</reference>
<keyword evidence="12" id="KW-0170">Cobalt</keyword>
<keyword evidence="5" id="KW-1003">Cell membrane</keyword>
<evidence type="ECO:0000256" key="10">
    <source>
        <dbReference type="ARBA" id="ARBA00023112"/>
    </source>
</evidence>
<keyword evidence="7 13" id="KW-0812">Transmembrane</keyword>
<sequence>MLSRLLRLLLPVLVLMPLLLAAHPAAATDLFGKPDLPAAAGEAAPQQPDGIMPPLPAPLRTALSTLVDLQSRLNRQLRHQLHAARDQGGLTPALAIITISFLYGVFHAVGPGHGKMVVGSYFLTRRARLAHGLAMSGAAAFVQAVTAIVLVGVIALLLRAGSHLIMTQAAHLEMLSYAGICALGLWMGWGVLSNRVCCEHHGQPDHDHHHGPEHGHTCGCGHHDHDHHKHAPGPARPAQAAAAPTLRSEIAQVLLTGGAVGLRPCSGAILVLLFTLANGIFWVGVVSTFAMGVGVAITVSVVSLGMLGLNRGLGRLSQRQQTLAHWLRKGLALSGALLILLVGGVQLYGLWTGLIPAVAG</sequence>
<comment type="function">
    <text evidence="1">Efflux system for nickel and cobalt.</text>
</comment>
<organism evidence="14">
    <name type="scientific">mine drainage metagenome</name>
    <dbReference type="NCBI Taxonomy" id="410659"/>
    <lineage>
        <taxon>unclassified sequences</taxon>
        <taxon>metagenomes</taxon>
        <taxon>ecological metagenomes</taxon>
    </lineage>
</organism>
<evidence type="ECO:0000256" key="9">
    <source>
        <dbReference type="ARBA" id="ARBA00023065"/>
    </source>
</evidence>
<evidence type="ECO:0000256" key="7">
    <source>
        <dbReference type="ARBA" id="ARBA00022692"/>
    </source>
</evidence>
<dbReference type="PANTHER" id="PTHR40659:SF1">
    <property type="entry name" value="NICKEL_COBALT EFFLUX SYSTEM RCNA"/>
    <property type="match status" value="1"/>
</dbReference>
<evidence type="ECO:0000256" key="12">
    <source>
        <dbReference type="ARBA" id="ARBA00023285"/>
    </source>
</evidence>
<dbReference type="InterPro" id="IPR051224">
    <property type="entry name" value="NiCoT_RcnA"/>
</dbReference>
<dbReference type="GO" id="GO:0015099">
    <property type="term" value="F:nickel cation transmembrane transporter activity"/>
    <property type="evidence" value="ECO:0007669"/>
    <property type="project" value="InterPro"/>
</dbReference>
<keyword evidence="6" id="KW-0533">Nickel</keyword>
<keyword evidence="4" id="KW-0813">Transport</keyword>
<name>A0A1J5SL24_9ZZZZ</name>
<feature type="transmembrane region" description="Helical" evidence="13">
    <location>
        <begin position="253"/>
        <end position="274"/>
    </location>
</feature>
<dbReference type="GO" id="GO:0010045">
    <property type="term" value="P:response to nickel cation"/>
    <property type="evidence" value="ECO:0007669"/>
    <property type="project" value="TreeGrafter"/>
</dbReference>
<protein>
    <submittedName>
        <fullName evidence="14">Nickel/cobalt efflux protein RcnA</fullName>
    </submittedName>
</protein>
<gene>
    <name evidence="14" type="ORF">GALL_87760</name>
</gene>
<feature type="transmembrane region" description="Helical" evidence="13">
    <location>
        <begin position="280"/>
        <end position="309"/>
    </location>
</feature>
<dbReference type="GO" id="GO:0005886">
    <property type="term" value="C:plasma membrane"/>
    <property type="evidence" value="ECO:0007669"/>
    <property type="project" value="UniProtKB-SubCell"/>
</dbReference>
<evidence type="ECO:0000256" key="13">
    <source>
        <dbReference type="SAM" id="Phobius"/>
    </source>
</evidence>
<keyword evidence="10" id="KW-0921">Nickel transport</keyword>
<dbReference type="GO" id="GO:0032025">
    <property type="term" value="P:response to cobalt ion"/>
    <property type="evidence" value="ECO:0007669"/>
    <property type="project" value="TreeGrafter"/>
</dbReference>
<evidence type="ECO:0000256" key="6">
    <source>
        <dbReference type="ARBA" id="ARBA00022596"/>
    </source>
</evidence>
<keyword evidence="3" id="KW-0171">Cobalt transport</keyword>